<protein>
    <recommendedName>
        <fullName evidence="2">Novel STAND NTPase 3 domain-containing protein</fullName>
    </recommendedName>
</protein>
<dbReference type="InterPro" id="IPR049050">
    <property type="entry name" value="nSTAND3"/>
</dbReference>
<dbReference type="InterPro" id="IPR027417">
    <property type="entry name" value="P-loop_NTPase"/>
</dbReference>
<proteinExistence type="predicted"/>
<dbReference type="OrthoDB" id="10547837at2759"/>
<feature type="compositionally biased region" description="Basic and acidic residues" evidence="1">
    <location>
        <begin position="254"/>
        <end position="269"/>
    </location>
</feature>
<sequence>MEIIQLNLSRRDEIIYEKMQSYDVKLVDEVHNHNIEVNRTMEKERAVLQRKHEEHIYQTELSVRSKIEETMEGVLTNTEQTRRAIQDKIDNLSGHHKDSLTICPVTLEKLDHSNAIINSHGEDQTFVKTCALDEARRILNAQNLLILLAKSGSGKTQIALHLASQYEAEGYIPFLFSDQDITNYRDLISLDEKNIVIVKDLFGRTNVDFSENKHRNVLDILSSFLKREPYISYKNFKDEDVETAPLRLSPPMNDQHDEDNNQDERKFDEKDETENTVGVNSALGLQTDGR</sequence>
<evidence type="ECO:0000313" key="4">
    <source>
        <dbReference type="Proteomes" id="UP000507470"/>
    </source>
</evidence>
<name>A0A6J8D1E7_MYTCO</name>
<keyword evidence="4" id="KW-1185">Reference proteome</keyword>
<evidence type="ECO:0000259" key="2">
    <source>
        <dbReference type="Pfam" id="PF20720"/>
    </source>
</evidence>
<feature type="region of interest" description="Disordered" evidence="1">
    <location>
        <begin position="242"/>
        <end position="290"/>
    </location>
</feature>
<accession>A0A6J8D1E7</accession>
<evidence type="ECO:0000256" key="1">
    <source>
        <dbReference type="SAM" id="MobiDB-lite"/>
    </source>
</evidence>
<dbReference type="AlphaFoldDB" id="A0A6J8D1E7"/>
<feature type="domain" description="Novel STAND NTPase 3" evidence="2">
    <location>
        <begin position="126"/>
        <end position="221"/>
    </location>
</feature>
<evidence type="ECO:0000313" key="3">
    <source>
        <dbReference type="EMBL" id="CAC5401686.1"/>
    </source>
</evidence>
<gene>
    <name evidence="3" type="ORF">MCOR_35747</name>
</gene>
<dbReference type="EMBL" id="CACVKT020006449">
    <property type="protein sequence ID" value="CAC5401686.1"/>
    <property type="molecule type" value="Genomic_DNA"/>
</dbReference>
<reference evidence="3 4" key="1">
    <citation type="submission" date="2020-06" db="EMBL/GenBank/DDBJ databases">
        <authorList>
            <person name="Li R."/>
            <person name="Bekaert M."/>
        </authorList>
    </citation>
    <scope>NUCLEOTIDE SEQUENCE [LARGE SCALE GENOMIC DNA]</scope>
    <source>
        <strain evidence="4">wild</strain>
    </source>
</reference>
<organism evidence="3 4">
    <name type="scientific">Mytilus coruscus</name>
    <name type="common">Sea mussel</name>
    <dbReference type="NCBI Taxonomy" id="42192"/>
    <lineage>
        <taxon>Eukaryota</taxon>
        <taxon>Metazoa</taxon>
        <taxon>Spiralia</taxon>
        <taxon>Lophotrochozoa</taxon>
        <taxon>Mollusca</taxon>
        <taxon>Bivalvia</taxon>
        <taxon>Autobranchia</taxon>
        <taxon>Pteriomorphia</taxon>
        <taxon>Mytilida</taxon>
        <taxon>Mytiloidea</taxon>
        <taxon>Mytilidae</taxon>
        <taxon>Mytilinae</taxon>
        <taxon>Mytilus</taxon>
    </lineage>
</organism>
<dbReference type="SUPFAM" id="SSF52540">
    <property type="entry name" value="P-loop containing nucleoside triphosphate hydrolases"/>
    <property type="match status" value="1"/>
</dbReference>
<dbReference type="Pfam" id="PF20720">
    <property type="entry name" value="nSTAND3"/>
    <property type="match status" value="1"/>
</dbReference>
<dbReference type="Proteomes" id="UP000507470">
    <property type="component" value="Unassembled WGS sequence"/>
</dbReference>